<dbReference type="STRING" id="1423770.FD29_GL001761"/>
<feature type="transmembrane region" description="Helical" evidence="1">
    <location>
        <begin position="490"/>
        <end position="509"/>
    </location>
</feature>
<dbReference type="Proteomes" id="UP000050872">
    <property type="component" value="Unassembled WGS sequence"/>
</dbReference>
<accession>A0A0R1QMI5</accession>
<evidence type="ECO:0000313" key="2">
    <source>
        <dbReference type="EMBL" id="KRL46000.1"/>
    </source>
</evidence>
<keyword evidence="1" id="KW-1133">Transmembrane helix</keyword>
<dbReference type="EMBL" id="AZEZ01000003">
    <property type="protein sequence ID" value="KRL46000.1"/>
    <property type="molecule type" value="Genomic_DNA"/>
</dbReference>
<dbReference type="PATRIC" id="fig|1423770.3.peg.1808"/>
<evidence type="ECO:0000313" key="3">
    <source>
        <dbReference type="Proteomes" id="UP000050872"/>
    </source>
</evidence>
<protein>
    <submittedName>
        <fullName evidence="2">Uncharacterized protein</fullName>
    </submittedName>
</protein>
<dbReference type="RefSeq" id="WP_057887018.1">
    <property type="nucleotide sequence ID" value="NZ_AZEZ01000003.1"/>
</dbReference>
<gene>
    <name evidence="2" type="ORF">FD29_GL001761</name>
</gene>
<reference evidence="2 3" key="1">
    <citation type="journal article" date="2015" name="Genome Announc.">
        <title>Expanding the biotechnology potential of lactobacilli through comparative genomics of 213 strains and associated genera.</title>
        <authorList>
            <person name="Sun Z."/>
            <person name="Harris H.M."/>
            <person name="McCann A."/>
            <person name="Guo C."/>
            <person name="Argimon S."/>
            <person name="Zhang W."/>
            <person name="Yang X."/>
            <person name="Jeffery I.B."/>
            <person name="Cooney J.C."/>
            <person name="Kagawa T.F."/>
            <person name="Liu W."/>
            <person name="Song Y."/>
            <person name="Salvetti E."/>
            <person name="Wrobel A."/>
            <person name="Rasinkangas P."/>
            <person name="Parkhill J."/>
            <person name="Rea M.C."/>
            <person name="O'Sullivan O."/>
            <person name="Ritari J."/>
            <person name="Douillard F.P."/>
            <person name="Paul Ross R."/>
            <person name="Yang R."/>
            <person name="Briner A.E."/>
            <person name="Felis G.E."/>
            <person name="de Vos W.M."/>
            <person name="Barrangou R."/>
            <person name="Klaenhammer T.R."/>
            <person name="Caufield P.W."/>
            <person name="Cui Y."/>
            <person name="Zhang H."/>
            <person name="O'Toole P.W."/>
        </authorList>
    </citation>
    <scope>NUCLEOTIDE SEQUENCE [LARGE SCALE GENOMIC DNA]</scope>
    <source>
        <strain evidence="2 3">DSM 14500</strain>
    </source>
</reference>
<dbReference type="OrthoDB" id="2173243at2"/>
<name>A0A0R1QMI5_9LACO</name>
<keyword evidence="3" id="KW-1185">Reference proteome</keyword>
<sequence>MKNNKFAGSFLVVISLLLLLFIVDPPQPVQAARTDNKVLLVYDSQNNLQKKAKNIDALQRVLTSMNLQIRTVEQADYKKGDLNSSYVGVITMINWRQVGLKNRTFITDRSKFSGIKLHIGNNLLKSEIEALGGSAQDLYRQQFILKNHANTQTLPFSETITVVQNLPKSAKTFGTLSTQQEDQKSYPFGVINGTNGYLPSFRSSGLSLMTEIELIGQLFSRVGKYQPLLTFTNVTPYSNLEYIDDLSLYCYKNEIPFAISTTSVSQNTDLKAFDRFTAVMRSVENRGGIIFLNAPEVSNADNSGQTLSNKFSDYLVTLAQHKVFPVGVSAPGYWNQDKILRNNFLDYGDHWLMLPDPEETAFVHQDNKANVATESFFTMPLSSLKEVKKTSTMAFAIPTALTISMPDSKTHVQMVKRELSRSQLTWYDPANNLTTRIATPSTLLEYKYGNYFANGQQEDTQISSSLLNKEFDDGSPKAAMSKYFRVQGNVFMVFFVIVTVVLLVFIYLGQRVYWNNFRRK</sequence>
<keyword evidence="1" id="KW-0472">Membrane</keyword>
<comment type="caution">
    <text evidence="2">The sequence shown here is derived from an EMBL/GenBank/DDBJ whole genome shotgun (WGS) entry which is preliminary data.</text>
</comment>
<dbReference type="AlphaFoldDB" id="A0A0R1QMI5"/>
<organism evidence="2 3">
    <name type="scientific">Companilactobacillus mindensis DSM 14500</name>
    <dbReference type="NCBI Taxonomy" id="1423770"/>
    <lineage>
        <taxon>Bacteria</taxon>
        <taxon>Bacillati</taxon>
        <taxon>Bacillota</taxon>
        <taxon>Bacilli</taxon>
        <taxon>Lactobacillales</taxon>
        <taxon>Lactobacillaceae</taxon>
        <taxon>Companilactobacillus</taxon>
    </lineage>
</organism>
<keyword evidence="1" id="KW-0812">Transmembrane</keyword>
<proteinExistence type="predicted"/>
<evidence type="ECO:0000256" key="1">
    <source>
        <dbReference type="SAM" id="Phobius"/>
    </source>
</evidence>